<gene>
    <name evidence="2" type="ORF">GCM10010126_67200</name>
</gene>
<feature type="region of interest" description="Disordered" evidence="1">
    <location>
        <begin position="39"/>
        <end position="71"/>
    </location>
</feature>
<dbReference type="EMBL" id="BMQD01000042">
    <property type="protein sequence ID" value="GGK98400.1"/>
    <property type="molecule type" value="Genomic_DNA"/>
</dbReference>
<evidence type="ECO:0000313" key="3">
    <source>
        <dbReference type="Proteomes" id="UP000627984"/>
    </source>
</evidence>
<reference evidence="2" key="1">
    <citation type="journal article" date="2014" name="Int. J. Syst. Evol. Microbiol.">
        <title>Complete genome sequence of Corynebacterium casei LMG S-19264T (=DSM 44701T), isolated from a smear-ripened cheese.</title>
        <authorList>
            <consortium name="US DOE Joint Genome Institute (JGI-PGF)"/>
            <person name="Walter F."/>
            <person name="Albersmeier A."/>
            <person name="Kalinowski J."/>
            <person name="Ruckert C."/>
        </authorList>
    </citation>
    <scope>NUCLEOTIDE SEQUENCE</scope>
    <source>
        <strain evidence="2">JCM 3093</strain>
    </source>
</reference>
<dbReference type="Proteomes" id="UP000627984">
    <property type="component" value="Unassembled WGS sequence"/>
</dbReference>
<proteinExistence type="predicted"/>
<accession>A0AA37BP51</accession>
<protein>
    <submittedName>
        <fullName evidence="2">Uncharacterized protein</fullName>
    </submittedName>
</protein>
<reference evidence="2" key="2">
    <citation type="submission" date="2022-09" db="EMBL/GenBank/DDBJ databases">
        <authorList>
            <person name="Sun Q."/>
            <person name="Ohkuma M."/>
        </authorList>
    </citation>
    <scope>NUCLEOTIDE SEQUENCE</scope>
    <source>
        <strain evidence="2">JCM 3093</strain>
    </source>
</reference>
<name>A0AA37BP51_9ACTN</name>
<sequence>MVRAVQEVRTARMVRAVQEVRTARMVRAVQEVRAEAPAPDRVGGFRDLGARRRSRERSADRGTGRLSADVSPERPAGTFLLVAQAPTQSFGVVRVDGHRAARLTLGGAQRVVAGGPPPARVAPPDRPVGKLPGYLRQMPVERHPCTFPAPRTAVTFHLRRCDTSLEKSMIAGVRSTYRLTGGLDLCVEVVLKYI</sequence>
<comment type="caution">
    <text evidence="2">The sequence shown here is derived from an EMBL/GenBank/DDBJ whole genome shotgun (WGS) entry which is preliminary data.</text>
</comment>
<evidence type="ECO:0000313" key="2">
    <source>
        <dbReference type="EMBL" id="GGK98400.1"/>
    </source>
</evidence>
<organism evidence="2 3">
    <name type="scientific">Planomonospora parontospora</name>
    <dbReference type="NCBI Taxonomy" id="58119"/>
    <lineage>
        <taxon>Bacteria</taxon>
        <taxon>Bacillati</taxon>
        <taxon>Actinomycetota</taxon>
        <taxon>Actinomycetes</taxon>
        <taxon>Streptosporangiales</taxon>
        <taxon>Streptosporangiaceae</taxon>
        <taxon>Planomonospora</taxon>
    </lineage>
</organism>
<dbReference type="AlphaFoldDB" id="A0AA37BP51"/>
<evidence type="ECO:0000256" key="1">
    <source>
        <dbReference type="SAM" id="MobiDB-lite"/>
    </source>
</evidence>